<gene>
    <name evidence="1" type="ORF">NLI96_g12504</name>
</gene>
<keyword evidence="2" id="KW-1185">Reference proteome</keyword>
<protein>
    <submittedName>
        <fullName evidence="1">Uncharacterized protein</fullName>
    </submittedName>
</protein>
<proteinExistence type="predicted"/>
<dbReference type="EMBL" id="JANAWD010001084">
    <property type="protein sequence ID" value="KAJ3474356.1"/>
    <property type="molecule type" value="Genomic_DNA"/>
</dbReference>
<dbReference type="AlphaFoldDB" id="A0AAD5Y9U2"/>
<dbReference type="Proteomes" id="UP001212997">
    <property type="component" value="Unassembled WGS sequence"/>
</dbReference>
<name>A0AAD5Y9U2_9APHY</name>
<reference evidence="1" key="1">
    <citation type="submission" date="2022-07" db="EMBL/GenBank/DDBJ databases">
        <title>Genome Sequence of Physisporinus lineatus.</title>
        <authorList>
            <person name="Buettner E."/>
        </authorList>
    </citation>
    <scope>NUCLEOTIDE SEQUENCE</scope>
    <source>
        <strain evidence="1">VT162</strain>
    </source>
</reference>
<evidence type="ECO:0000313" key="1">
    <source>
        <dbReference type="EMBL" id="KAJ3474356.1"/>
    </source>
</evidence>
<organism evidence="1 2">
    <name type="scientific">Meripilus lineatus</name>
    <dbReference type="NCBI Taxonomy" id="2056292"/>
    <lineage>
        <taxon>Eukaryota</taxon>
        <taxon>Fungi</taxon>
        <taxon>Dikarya</taxon>
        <taxon>Basidiomycota</taxon>
        <taxon>Agaricomycotina</taxon>
        <taxon>Agaricomycetes</taxon>
        <taxon>Polyporales</taxon>
        <taxon>Meripilaceae</taxon>
        <taxon>Meripilus</taxon>
    </lineage>
</organism>
<sequence length="85" mass="9736">MFSGSDLHKWLVPIFAPFSSSPSAEFTEAEQWQVPPPLFFGDEFESSRFISSIGYPSRPLPRLSIFSPSRPFYNDEEEAEEDDLD</sequence>
<comment type="caution">
    <text evidence="1">The sequence shown here is derived from an EMBL/GenBank/DDBJ whole genome shotgun (WGS) entry which is preliminary data.</text>
</comment>
<accession>A0AAD5Y9U2</accession>
<evidence type="ECO:0000313" key="2">
    <source>
        <dbReference type="Proteomes" id="UP001212997"/>
    </source>
</evidence>